<dbReference type="Gene3D" id="3.40.50.720">
    <property type="entry name" value="NAD(P)-binding Rossmann-like Domain"/>
    <property type="match status" value="1"/>
</dbReference>
<reference evidence="3" key="1">
    <citation type="submission" date="2016-07" db="EMBL/GenBank/DDBJ databases">
        <authorList>
            <person name="Florea S."/>
            <person name="Webb J.S."/>
            <person name="Jaromczyk J."/>
            <person name="Schardl C.L."/>
        </authorList>
    </citation>
    <scope>NUCLEOTIDE SEQUENCE [LARGE SCALE GENOMIC DNA]</scope>
    <source>
        <strain evidence="3">IPB1</strain>
    </source>
</reference>
<accession>A0A1C0TXU2</accession>
<evidence type="ECO:0000313" key="3">
    <source>
        <dbReference type="Proteomes" id="UP000093366"/>
    </source>
</evidence>
<evidence type="ECO:0000313" key="2">
    <source>
        <dbReference type="EMBL" id="OCQ24064.1"/>
    </source>
</evidence>
<name>A0A1C0TXU2_9GAMM</name>
<gene>
    <name evidence="2" type="ORF">A7985_06385</name>
</gene>
<dbReference type="EMBL" id="MAUJ01000001">
    <property type="protein sequence ID" value="OCQ24064.1"/>
    <property type="molecule type" value="Genomic_DNA"/>
</dbReference>
<sequence>MMKTAIVLGATGLIGKHVIAQLIQCDDIEKIIAITRRPIDFGNKKVVSAQVCFDQLTDYSDVFKGDLLFSCLGTTKKQAGSISMQRTVDFDYQLQAAQIAARNKVPHYFLVSSSGANAQSRNPYLKMKGQLEDEISKLGFAKICIVQPSLLLGKRDHFRLAETLGACILPIVCKIPGLHKFRPIFGEQVAIKMVKISQSQTYGKKTFKLDELF</sequence>
<dbReference type="OrthoDB" id="9798632at2"/>
<dbReference type="PANTHER" id="PTHR14097">
    <property type="entry name" value="OXIDOREDUCTASE HTATIP2"/>
    <property type="match status" value="1"/>
</dbReference>
<dbReference type="PANTHER" id="PTHR14097:SF7">
    <property type="entry name" value="OXIDOREDUCTASE HTATIP2"/>
    <property type="match status" value="1"/>
</dbReference>
<dbReference type="RefSeq" id="WP_065790047.1">
    <property type="nucleotide sequence ID" value="NZ_MAUJ01000001.1"/>
</dbReference>
<dbReference type="SUPFAM" id="SSF51735">
    <property type="entry name" value="NAD(P)-binding Rossmann-fold domains"/>
    <property type="match status" value="1"/>
</dbReference>
<organism evidence="2 3">
    <name type="scientific">Pseudoalteromonas luteoviolacea</name>
    <dbReference type="NCBI Taxonomy" id="43657"/>
    <lineage>
        <taxon>Bacteria</taxon>
        <taxon>Pseudomonadati</taxon>
        <taxon>Pseudomonadota</taxon>
        <taxon>Gammaproteobacteria</taxon>
        <taxon>Alteromonadales</taxon>
        <taxon>Pseudoalteromonadaceae</taxon>
        <taxon>Pseudoalteromonas</taxon>
    </lineage>
</organism>
<protein>
    <submittedName>
        <fullName evidence="2">NADH dehydrogenase</fullName>
    </submittedName>
</protein>
<dbReference type="InterPro" id="IPR016040">
    <property type="entry name" value="NAD(P)-bd_dom"/>
</dbReference>
<dbReference type="AlphaFoldDB" id="A0A1C0TXU2"/>
<comment type="caution">
    <text evidence="2">The sequence shown here is derived from an EMBL/GenBank/DDBJ whole genome shotgun (WGS) entry which is preliminary data.</text>
</comment>
<dbReference type="InterPro" id="IPR036291">
    <property type="entry name" value="NAD(P)-bd_dom_sf"/>
</dbReference>
<dbReference type="Pfam" id="PF13460">
    <property type="entry name" value="NAD_binding_10"/>
    <property type="match status" value="1"/>
</dbReference>
<dbReference type="Proteomes" id="UP000093366">
    <property type="component" value="Unassembled WGS sequence"/>
</dbReference>
<proteinExistence type="predicted"/>
<feature type="domain" description="NAD(P)-binding" evidence="1">
    <location>
        <begin position="9"/>
        <end position="149"/>
    </location>
</feature>
<evidence type="ECO:0000259" key="1">
    <source>
        <dbReference type="Pfam" id="PF13460"/>
    </source>
</evidence>